<dbReference type="PROSITE" id="PS51352">
    <property type="entry name" value="THIOREDOXIN_2"/>
    <property type="match status" value="1"/>
</dbReference>
<comment type="subcellular location">
    <subcellularLocation>
        <location evidence="1">Cytoplasm</location>
    </subcellularLocation>
</comment>
<dbReference type="GO" id="GO:0005737">
    <property type="term" value="C:cytoplasm"/>
    <property type="evidence" value="ECO:0007669"/>
    <property type="project" value="UniProtKB-SubCell"/>
</dbReference>
<feature type="active site" evidence="8">
    <location>
        <position position="44"/>
    </location>
</feature>
<keyword evidence="5 9" id="KW-0560">Oxidoreductase</keyword>
<feature type="domain" description="Thioredoxin" evidence="10">
    <location>
        <begin position="6"/>
        <end position="167"/>
    </location>
</feature>
<dbReference type="Proteomes" id="UP001291623">
    <property type="component" value="Unassembled WGS sequence"/>
</dbReference>
<dbReference type="CDD" id="cd00340">
    <property type="entry name" value="GSH_Peroxidase"/>
    <property type="match status" value="1"/>
</dbReference>
<gene>
    <name evidence="11" type="ORF">RND71_043705</name>
</gene>
<keyword evidence="3" id="KW-0963">Cytoplasm</keyword>
<dbReference type="EMBL" id="JAVYJV010000057">
    <property type="protein sequence ID" value="KAK4337075.1"/>
    <property type="molecule type" value="Genomic_DNA"/>
</dbReference>
<dbReference type="AlphaFoldDB" id="A0AAE1UTQ9"/>
<dbReference type="PIRSF" id="PIRSF000303">
    <property type="entry name" value="Glutathion_perox"/>
    <property type="match status" value="1"/>
</dbReference>
<evidence type="ECO:0000256" key="7">
    <source>
        <dbReference type="ARBA" id="ARBA00037287"/>
    </source>
</evidence>
<evidence type="ECO:0000256" key="5">
    <source>
        <dbReference type="ARBA" id="ARBA00023002"/>
    </source>
</evidence>
<dbReference type="InterPro" id="IPR029759">
    <property type="entry name" value="GPX_AS"/>
</dbReference>
<dbReference type="PANTHER" id="PTHR11592">
    <property type="entry name" value="GLUTATHIONE PEROXIDASE"/>
    <property type="match status" value="1"/>
</dbReference>
<dbReference type="InterPro" id="IPR000889">
    <property type="entry name" value="Glutathione_peroxidase"/>
</dbReference>
<dbReference type="Gene3D" id="3.40.30.10">
    <property type="entry name" value="Glutaredoxin"/>
    <property type="match status" value="1"/>
</dbReference>
<dbReference type="GO" id="GO:0006979">
    <property type="term" value="P:response to oxidative stress"/>
    <property type="evidence" value="ECO:0007669"/>
    <property type="project" value="InterPro"/>
</dbReference>
<dbReference type="Pfam" id="PF00255">
    <property type="entry name" value="GSHPx"/>
    <property type="match status" value="1"/>
</dbReference>
<dbReference type="InterPro" id="IPR013766">
    <property type="entry name" value="Thioredoxin_domain"/>
</dbReference>
<name>A0AAE1UTQ9_9SOLA</name>
<sequence>MTDQSPAKASNVYGFKVKDMDGNEVDMEKYRGKVLVIVNTASNCGLTKNNISKLNQLYDKYKEKPFQILGFPSNTFKQEYSCDTDIKEFVKKNNIEWDYFGKVIVNGDATEPLFQYLKANTAGFLTKAIKWNYTKFLVNKEGVVINRFAPTDSPLKIEGDIEKLLSA</sequence>
<protein>
    <recommendedName>
        <fullName evidence="9">Glutathione peroxidase</fullName>
    </recommendedName>
</protein>
<evidence type="ECO:0000313" key="12">
    <source>
        <dbReference type="Proteomes" id="UP001291623"/>
    </source>
</evidence>
<comment type="caution">
    <text evidence="11">The sequence shown here is derived from an EMBL/GenBank/DDBJ whole genome shotgun (WGS) entry which is preliminary data.</text>
</comment>
<dbReference type="PANTHER" id="PTHR11592:SF78">
    <property type="entry name" value="GLUTATHIONE PEROXIDASE"/>
    <property type="match status" value="1"/>
</dbReference>
<evidence type="ECO:0000256" key="8">
    <source>
        <dbReference type="PIRSR" id="PIRSR000303-1"/>
    </source>
</evidence>
<proteinExistence type="inferred from homology"/>
<accession>A0AAE1UTQ9</accession>
<dbReference type="FunFam" id="3.40.30.10:FF:000025">
    <property type="entry name" value="Glutathione peroxidase"/>
    <property type="match status" value="1"/>
</dbReference>
<evidence type="ECO:0000313" key="11">
    <source>
        <dbReference type="EMBL" id="KAK4337075.1"/>
    </source>
</evidence>
<reference evidence="11" key="1">
    <citation type="submission" date="2023-12" db="EMBL/GenBank/DDBJ databases">
        <title>Genome assembly of Anisodus tanguticus.</title>
        <authorList>
            <person name="Wang Y.-J."/>
        </authorList>
    </citation>
    <scope>NUCLEOTIDE SEQUENCE</scope>
    <source>
        <strain evidence="11">KB-2021</strain>
        <tissue evidence="11">Leaf</tissue>
    </source>
</reference>
<dbReference type="PROSITE" id="PS00460">
    <property type="entry name" value="GLUTATHIONE_PEROXID_1"/>
    <property type="match status" value="1"/>
</dbReference>
<dbReference type="InterPro" id="IPR036249">
    <property type="entry name" value="Thioredoxin-like_sf"/>
</dbReference>
<evidence type="ECO:0000256" key="2">
    <source>
        <dbReference type="ARBA" id="ARBA00006926"/>
    </source>
</evidence>
<comment type="function">
    <text evidence="7">Protects cells and enzymes from oxidative damage, by catalyzing the reduction of hydrogen peroxide, lipid peroxides and organic hydroperoxide, by glutathione.</text>
</comment>
<dbReference type="PRINTS" id="PR01011">
    <property type="entry name" value="GLUTPROXDASE"/>
</dbReference>
<organism evidence="11 12">
    <name type="scientific">Anisodus tanguticus</name>
    <dbReference type="NCBI Taxonomy" id="243964"/>
    <lineage>
        <taxon>Eukaryota</taxon>
        <taxon>Viridiplantae</taxon>
        <taxon>Streptophyta</taxon>
        <taxon>Embryophyta</taxon>
        <taxon>Tracheophyta</taxon>
        <taxon>Spermatophyta</taxon>
        <taxon>Magnoliopsida</taxon>
        <taxon>eudicotyledons</taxon>
        <taxon>Gunneridae</taxon>
        <taxon>Pentapetalae</taxon>
        <taxon>asterids</taxon>
        <taxon>lamiids</taxon>
        <taxon>Solanales</taxon>
        <taxon>Solanaceae</taxon>
        <taxon>Solanoideae</taxon>
        <taxon>Hyoscyameae</taxon>
        <taxon>Anisodus</taxon>
    </lineage>
</organism>
<evidence type="ECO:0000256" key="6">
    <source>
        <dbReference type="ARBA" id="ARBA00036974"/>
    </source>
</evidence>
<evidence type="ECO:0000256" key="3">
    <source>
        <dbReference type="ARBA" id="ARBA00022490"/>
    </source>
</evidence>
<dbReference type="GO" id="GO:0047066">
    <property type="term" value="F:phospholipid-hydroperoxide glutathione peroxidase activity"/>
    <property type="evidence" value="ECO:0007669"/>
    <property type="project" value="UniProtKB-EC"/>
</dbReference>
<evidence type="ECO:0000256" key="1">
    <source>
        <dbReference type="ARBA" id="ARBA00004496"/>
    </source>
</evidence>
<evidence type="ECO:0000256" key="4">
    <source>
        <dbReference type="ARBA" id="ARBA00022559"/>
    </source>
</evidence>
<keyword evidence="12" id="KW-1185">Reference proteome</keyword>
<evidence type="ECO:0000256" key="9">
    <source>
        <dbReference type="RuleBase" id="RU000499"/>
    </source>
</evidence>
<evidence type="ECO:0000259" key="10">
    <source>
        <dbReference type="PROSITE" id="PS51352"/>
    </source>
</evidence>
<comment type="catalytic activity">
    <reaction evidence="6">
        <text>a hydroperoxy polyunsaturated fatty acid + 2 glutathione = a hydroxy polyunsaturated fatty acid + glutathione disulfide + H2O</text>
        <dbReference type="Rhea" id="RHEA:19057"/>
        <dbReference type="ChEBI" id="CHEBI:15377"/>
        <dbReference type="ChEBI" id="CHEBI:57925"/>
        <dbReference type="ChEBI" id="CHEBI:58297"/>
        <dbReference type="ChEBI" id="CHEBI:131871"/>
        <dbReference type="ChEBI" id="CHEBI:134019"/>
        <dbReference type="EC" id="1.11.1.12"/>
    </reaction>
</comment>
<keyword evidence="4 9" id="KW-0575">Peroxidase</keyword>
<dbReference type="PROSITE" id="PS51355">
    <property type="entry name" value="GLUTATHIONE_PEROXID_3"/>
    <property type="match status" value="1"/>
</dbReference>
<comment type="similarity">
    <text evidence="2 9">Belongs to the glutathione peroxidase family.</text>
</comment>
<dbReference type="SUPFAM" id="SSF52833">
    <property type="entry name" value="Thioredoxin-like"/>
    <property type="match status" value="1"/>
</dbReference>